<dbReference type="PANTHER" id="PTHR11741:SF0">
    <property type="entry name" value="ELONGATION FACTOR TS, MITOCHONDRIAL"/>
    <property type="match status" value="1"/>
</dbReference>
<dbReference type="SUPFAM" id="SSF46934">
    <property type="entry name" value="UBA-like"/>
    <property type="match status" value="1"/>
</dbReference>
<dbReference type="InterPro" id="IPR018101">
    <property type="entry name" value="Transl_elong_Ts_CS"/>
</dbReference>
<dbReference type="GO" id="GO:0005737">
    <property type="term" value="C:cytoplasm"/>
    <property type="evidence" value="ECO:0007669"/>
    <property type="project" value="UniProtKB-SubCell"/>
</dbReference>
<dbReference type="FunFam" id="1.10.8.10:FF:000001">
    <property type="entry name" value="Elongation factor Ts"/>
    <property type="match status" value="1"/>
</dbReference>
<dbReference type="PROSITE" id="PS01126">
    <property type="entry name" value="EF_TS_1"/>
    <property type="match status" value="1"/>
</dbReference>
<dbReference type="Gene3D" id="1.10.8.10">
    <property type="entry name" value="DNA helicase RuvA subunit, C-terminal domain"/>
    <property type="match status" value="1"/>
</dbReference>
<dbReference type="InterPro" id="IPR014039">
    <property type="entry name" value="Transl_elong_EFTs/EF1B_dimer"/>
</dbReference>
<evidence type="ECO:0000256" key="6">
    <source>
        <dbReference type="HAMAP-Rule" id="MF_00050"/>
    </source>
</evidence>
<keyword evidence="4 6" id="KW-0251">Elongation factor</keyword>
<comment type="function">
    <text evidence="6">Associates with the EF-Tu.GDP complex and induces the exchange of GDP to GTP. It remains bound to the aminoacyl-tRNA.EF-Tu.GTP complex up to the GTP hydrolysis stage on the ribosome.</text>
</comment>
<evidence type="ECO:0000256" key="4">
    <source>
        <dbReference type="ARBA" id="ARBA00022768"/>
    </source>
</evidence>
<comment type="similarity">
    <text evidence="1 6">Belongs to the EF-Ts family.</text>
</comment>
<keyword evidence="9" id="KW-1185">Reference proteome</keyword>
<evidence type="ECO:0000313" key="8">
    <source>
        <dbReference type="EMBL" id="GHM59939.1"/>
    </source>
</evidence>
<dbReference type="InterPro" id="IPR009060">
    <property type="entry name" value="UBA-like_sf"/>
</dbReference>
<evidence type="ECO:0000313" key="9">
    <source>
        <dbReference type="Proteomes" id="UP000637906"/>
    </source>
</evidence>
<reference evidence="8 9" key="1">
    <citation type="journal article" date="2021" name="Microb. Ecol.">
        <title>Candidatus Mesenet longicola: Novel Endosymbionts of Brontispa longissima that Induce Cytoplasmic Incompatibility.</title>
        <authorList>
            <person name="Takano S."/>
            <person name="Gotoh Y."/>
            <person name="Hayashi T."/>
        </authorList>
    </citation>
    <scope>NUCLEOTIDE SEQUENCE [LARGE SCALE GENOMIC DNA]</scope>
    <source>
        <strain evidence="8">L5</strain>
    </source>
</reference>
<dbReference type="Gene3D" id="1.10.286.20">
    <property type="match status" value="1"/>
</dbReference>
<name>A0A8J3HVV0_9RICK</name>
<dbReference type="NCBIfam" id="TIGR00116">
    <property type="entry name" value="tsf"/>
    <property type="match status" value="1"/>
</dbReference>
<dbReference type="InterPro" id="IPR036402">
    <property type="entry name" value="EF-Ts_dimer_sf"/>
</dbReference>
<dbReference type="GO" id="GO:0003746">
    <property type="term" value="F:translation elongation factor activity"/>
    <property type="evidence" value="ECO:0007669"/>
    <property type="project" value="UniProtKB-UniRule"/>
</dbReference>
<accession>A0A8J3HVV0</accession>
<dbReference type="PANTHER" id="PTHR11741">
    <property type="entry name" value="ELONGATION FACTOR TS"/>
    <property type="match status" value="1"/>
</dbReference>
<keyword evidence="3 6" id="KW-0963">Cytoplasm</keyword>
<keyword evidence="5 6" id="KW-0648">Protein biosynthesis</keyword>
<feature type="region of interest" description="Involved in Mg(2+) ion dislocation from EF-Tu" evidence="6">
    <location>
        <begin position="96"/>
        <end position="99"/>
    </location>
</feature>
<dbReference type="Proteomes" id="UP000637906">
    <property type="component" value="Unassembled WGS sequence"/>
</dbReference>
<evidence type="ECO:0000256" key="2">
    <source>
        <dbReference type="ARBA" id="ARBA00016956"/>
    </source>
</evidence>
<dbReference type="InterPro" id="IPR001816">
    <property type="entry name" value="Transl_elong_EFTs/EF1B"/>
</dbReference>
<organism evidence="8 9">
    <name type="scientific">Candidatus Mesenet longicola</name>
    <dbReference type="NCBI Taxonomy" id="1892558"/>
    <lineage>
        <taxon>Bacteria</taxon>
        <taxon>Pseudomonadati</taxon>
        <taxon>Pseudomonadota</taxon>
        <taxon>Alphaproteobacteria</taxon>
        <taxon>Rickettsiales</taxon>
        <taxon>Anaplasmataceae</taxon>
        <taxon>Candidatus Mesenet</taxon>
    </lineage>
</organism>
<sequence>MMLHKKDIEELWRVTKMSNININDIKILRDKTSAGMSDCKEALKQCGGDIESAAKYLREKGLSNAQKKIDKEAKEGVIIAHIEEKSAAMVALNCESDFVARSSRFQVLAEKLVLLAHRNNSNDLDSFKRSDDNVNSSIEETIMNEVMVLKEKINLSEICYLDVKDGVVAGYVHSSIPSSEDASFYGNVPPIFGKIGALVALESKGDKEKLKALGKQLAIHIASMKPKALSVDHLDQKELESERLKITEDVKKLGKPEKVMENIISGRIAKYYEEVVLLEQFFLGEKIKVADLIKLSEAELNCTINLVDYKLFTICS</sequence>
<evidence type="ECO:0000256" key="1">
    <source>
        <dbReference type="ARBA" id="ARBA00005532"/>
    </source>
</evidence>
<dbReference type="Gene3D" id="3.30.479.20">
    <property type="entry name" value="Elongation factor Ts, dimerisation domain"/>
    <property type="match status" value="2"/>
</dbReference>
<evidence type="ECO:0000259" key="7">
    <source>
        <dbReference type="Pfam" id="PF00889"/>
    </source>
</evidence>
<gene>
    <name evidence="6 8" type="primary">tsf</name>
    <name evidence="8" type="ORF">sL5_09320</name>
</gene>
<evidence type="ECO:0000256" key="5">
    <source>
        <dbReference type="ARBA" id="ARBA00022917"/>
    </source>
</evidence>
<comment type="subcellular location">
    <subcellularLocation>
        <location evidence="6">Cytoplasm</location>
    </subcellularLocation>
</comment>
<protein>
    <recommendedName>
        <fullName evidence="2 6">Elongation factor Ts</fullName>
        <shortName evidence="6">EF-Ts</shortName>
    </recommendedName>
</protein>
<proteinExistence type="inferred from homology"/>
<dbReference type="AlphaFoldDB" id="A0A8J3HVV0"/>
<dbReference type="SUPFAM" id="SSF54713">
    <property type="entry name" value="Elongation factor Ts (EF-Ts), dimerisation domain"/>
    <property type="match status" value="2"/>
</dbReference>
<feature type="domain" description="Translation elongation factor EFTs/EF1B dimerisation" evidence="7">
    <location>
        <begin position="87"/>
        <end position="300"/>
    </location>
</feature>
<evidence type="ECO:0000256" key="3">
    <source>
        <dbReference type="ARBA" id="ARBA00022490"/>
    </source>
</evidence>
<dbReference type="EMBL" id="BNGU01000049">
    <property type="protein sequence ID" value="GHM59939.1"/>
    <property type="molecule type" value="Genomic_DNA"/>
</dbReference>
<comment type="caution">
    <text evidence="8">The sequence shown here is derived from an EMBL/GenBank/DDBJ whole genome shotgun (WGS) entry which is preliminary data.</text>
</comment>
<dbReference type="HAMAP" id="MF_00050">
    <property type="entry name" value="EF_Ts"/>
    <property type="match status" value="1"/>
</dbReference>
<dbReference type="Pfam" id="PF00889">
    <property type="entry name" value="EF_TS"/>
    <property type="match status" value="1"/>
</dbReference>